<feature type="compositionally biased region" description="Polar residues" evidence="1">
    <location>
        <begin position="645"/>
        <end position="660"/>
    </location>
</feature>
<feature type="compositionally biased region" description="Low complexity" evidence="1">
    <location>
        <begin position="775"/>
        <end position="785"/>
    </location>
</feature>
<feature type="compositionally biased region" description="Low complexity" evidence="1">
    <location>
        <begin position="325"/>
        <end position="352"/>
    </location>
</feature>
<feature type="compositionally biased region" description="Basic and acidic residues" evidence="1">
    <location>
        <begin position="807"/>
        <end position="823"/>
    </location>
</feature>
<accession>A0A6J3MCY3</accession>
<feature type="compositionally biased region" description="Polar residues" evidence="1">
    <location>
        <begin position="956"/>
        <end position="987"/>
    </location>
</feature>
<dbReference type="OrthoDB" id="270970at2759"/>
<reference evidence="4" key="1">
    <citation type="submission" date="2020-01" db="EMBL/GenBank/DDBJ databases">
        <authorList>
            <consortium name="DOE Joint Genome Institute"/>
            <person name="Haridas S."/>
            <person name="Albert R."/>
            <person name="Binder M."/>
            <person name="Bloem J."/>
            <person name="Labutti K."/>
            <person name="Salamov A."/>
            <person name="Andreopoulos B."/>
            <person name="Baker S.E."/>
            <person name="Barry K."/>
            <person name="Bills G."/>
            <person name="Bluhm B.H."/>
            <person name="Cannon C."/>
            <person name="Castanera R."/>
            <person name="Culley D.E."/>
            <person name="Daum C."/>
            <person name="Ezra D."/>
            <person name="Gonzalez J.B."/>
            <person name="Henrissat B."/>
            <person name="Kuo A."/>
            <person name="Liang C."/>
            <person name="Lipzen A."/>
            <person name="Lutzoni F."/>
            <person name="Magnuson J."/>
            <person name="Mondo S."/>
            <person name="Nolan M."/>
            <person name="Ohm R."/>
            <person name="Pangilinan J."/>
            <person name="Park H.-J."/>
            <person name="Ramirez L."/>
            <person name="Alfaro M."/>
            <person name="Sun H."/>
            <person name="Tritt A."/>
            <person name="Yoshinaga Y."/>
            <person name="Zwiers L.-H."/>
            <person name="Turgeon B.G."/>
            <person name="Goodwin S.B."/>
            <person name="Spatafora J.W."/>
            <person name="Crous P.W."/>
            <person name="Grigoriev I.V."/>
        </authorList>
    </citation>
    <scope>NUCLEOTIDE SEQUENCE</scope>
    <source>
        <strain evidence="4">CBS 342.82</strain>
    </source>
</reference>
<dbReference type="InterPro" id="IPR000008">
    <property type="entry name" value="C2_dom"/>
</dbReference>
<evidence type="ECO:0000313" key="4">
    <source>
        <dbReference type="RefSeq" id="XP_033462774.1"/>
    </source>
</evidence>
<sequence>MAAMASLSGGQHSAGIFADMSIDGPEIGTLVLIVDRGKNLPNRKAMGKQNCYCAARLGKEARKTETDKRGGQTPRWDQELRFTVHDSPDYYNLKISVFSEDKRTDLIGEAWVDLNEVIVPGGGKNDLWQALTFKGKYAGELRVELTYYDTRQKPEKMEVLSVADELREAYGTLAGPKVKRRPLPTNPNVPSTTPVVIPERALPGRAKHGPRDLTNPQRAQSLPPDSLSYPYSSNTLVGHSPAAPQPGPNPHYGSQDQQQPAHPAPRPQQFQPVPHTSWEQAHAAPSHEAQHGYMEPASFEADPRGAEPDFLPQLPPSQRQRASLPQQPRYAQQPTQQPYHAQHAPQPRPQSHTNLPHTHSAPAVPTGHFEDHRQEAEYAPSRDHAASVPNMDYQHQPTDQRRGSYIPEEVDAYGYPQSDGNHYPEQHAAAAPPPPPVHVHASPSVPHHSHAHPHTTTPSRYSTAPNDGRQQYARSPSPLPIAEPEYEYQQTPPPRNQQYGGQSYDSYHPSPNQQSYDNSPVYQSPQAPSPYGRTPPAKAGPQRLSMADPYSTPPRPHPLSQEVQRPVHHATYPGTRPQQDQSADGQRAYQHPDHQREVAPIVKPRAISPAPAPAPVSAPTSAPPSTSRQRPSTYSMQFPVRAFESSDQSPLSTSQRTPNHATPIRKSVSPRPSFSTSPAIPYSPDSYDHHQPSLPKPGADDPTPIVGWHGQEIDPSDHLPVGSWAPEPEKKNTPTKTYGLGRDREFGPRAAQPGSGARLSKDTVVNIRMKDRSGGPDSSPAASPGHNDVFQDNSTRNRLFKRAGPPPDHRHSAIEVSSRDRHSNFAPVPNPYEQQQQQSPQQYDRHYQGSGPDEYGANSGAPPMRPPKVPMESQPAQNQMQLHQDRRSPLPHSHSPHAHPQPSSSPAYHHPPPQPQYQQQQNYDQAPARQYDHQYDNRSPQQHQTQHYDRHAHPQSDPNMYQQRPVSSYDYSSAPVQQQIAQGSSHDALSREISAIDLGPSRNRGGSTGPNGAAPGPPTFVPVRSHRDRNSYY</sequence>
<feature type="compositionally biased region" description="Low complexity" evidence="1">
    <location>
        <begin position="890"/>
        <end position="908"/>
    </location>
</feature>
<reference evidence="4" key="2">
    <citation type="submission" date="2020-04" db="EMBL/GenBank/DDBJ databases">
        <authorList>
            <consortium name="NCBI Genome Project"/>
        </authorList>
    </citation>
    <scope>NUCLEOTIDE SEQUENCE</scope>
    <source>
        <strain evidence="4">CBS 342.82</strain>
    </source>
</reference>
<protein>
    <recommendedName>
        <fullName evidence="2">C2 domain-containing protein</fullName>
    </recommendedName>
</protein>
<dbReference type="SUPFAM" id="SSF49562">
    <property type="entry name" value="C2 domain (Calcium/lipid-binding domain, CaLB)"/>
    <property type="match status" value="1"/>
</dbReference>
<feature type="compositionally biased region" description="Basic and acidic residues" evidence="1">
    <location>
        <begin position="368"/>
        <end position="385"/>
    </location>
</feature>
<feature type="compositionally biased region" description="Low complexity" evidence="1">
    <location>
        <begin position="255"/>
        <end position="272"/>
    </location>
</feature>
<dbReference type="GeneID" id="54364576"/>
<dbReference type="PANTHER" id="PTHR47052:SF3">
    <property type="entry name" value="INGRESSION PROTEIN 1"/>
    <property type="match status" value="1"/>
</dbReference>
<dbReference type="Pfam" id="PF00168">
    <property type="entry name" value="C2"/>
    <property type="match status" value="1"/>
</dbReference>
<evidence type="ECO:0000256" key="1">
    <source>
        <dbReference type="SAM" id="MobiDB-lite"/>
    </source>
</evidence>
<name>A0A6J3MCY3_9PEZI</name>
<feature type="compositionally biased region" description="Polar residues" evidence="1">
    <location>
        <begin position="496"/>
        <end position="526"/>
    </location>
</feature>
<feature type="compositionally biased region" description="Polar residues" evidence="1">
    <location>
        <begin position="459"/>
        <end position="474"/>
    </location>
</feature>
<dbReference type="Gene3D" id="2.60.40.150">
    <property type="entry name" value="C2 domain"/>
    <property type="match status" value="1"/>
</dbReference>
<dbReference type="InterPro" id="IPR035892">
    <property type="entry name" value="C2_domain_sf"/>
</dbReference>
<feature type="compositionally biased region" description="Low complexity" evidence="1">
    <location>
        <begin position="186"/>
        <end position="198"/>
    </location>
</feature>
<organism evidence="4">
    <name type="scientific">Dissoconium aciculare CBS 342.82</name>
    <dbReference type="NCBI Taxonomy" id="1314786"/>
    <lineage>
        <taxon>Eukaryota</taxon>
        <taxon>Fungi</taxon>
        <taxon>Dikarya</taxon>
        <taxon>Ascomycota</taxon>
        <taxon>Pezizomycotina</taxon>
        <taxon>Dothideomycetes</taxon>
        <taxon>Dothideomycetidae</taxon>
        <taxon>Mycosphaerellales</taxon>
        <taxon>Dissoconiaceae</taxon>
        <taxon>Dissoconium</taxon>
    </lineage>
</organism>
<gene>
    <name evidence="4" type="ORF">K489DRAFT_393407</name>
</gene>
<dbReference type="RefSeq" id="XP_033462774.1">
    <property type="nucleotide sequence ID" value="XM_033606776.1"/>
</dbReference>
<proteinExistence type="predicted"/>
<feature type="domain" description="C2" evidence="2">
    <location>
        <begin position="8"/>
        <end position="129"/>
    </location>
</feature>
<dbReference type="SMART" id="SM00239">
    <property type="entry name" value="C2"/>
    <property type="match status" value="1"/>
</dbReference>
<evidence type="ECO:0000313" key="3">
    <source>
        <dbReference type="Proteomes" id="UP000504637"/>
    </source>
</evidence>
<feature type="compositionally biased region" description="Low complexity" evidence="1">
    <location>
        <begin position="221"/>
        <end position="233"/>
    </location>
</feature>
<reference evidence="4" key="3">
    <citation type="submission" date="2025-08" db="UniProtKB">
        <authorList>
            <consortium name="RefSeq"/>
        </authorList>
    </citation>
    <scope>IDENTIFICATION</scope>
    <source>
        <strain evidence="4">CBS 342.82</strain>
    </source>
</reference>
<dbReference type="PANTHER" id="PTHR47052">
    <property type="entry name" value="CONSERVED SERINE PROLINE-RICH PROTEIN (AFU_ORTHOLOGUE AFUA_2G01790)"/>
    <property type="match status" value="1"/>
</dbReference>
<dbReference type="AlphaFoldDB" id="A0A6J3MCY3"/>
<dbReference type="PROSITE" id="PS50004">
    <property type="entry name" value="C2"/>
    <property type="match status" value="1"/>
</dbReference>
<dbReference type="InterPro" id="IPR052981">
    <property type="entry name" value="Ingression_C2_domain"/>
</dbReference>
<dbReference type="Proteomes" id="UP000504637">
    <property type="component" value="Unplaced"/>
</dbReference>
<feature type="compositionally biased region" description="Low complexity" evidence="1">
    <location>
        <begin position="617"/>
        <end position="633"/>
    </location>
</feature>
<evidence type="ECO:0000259" key="2">
    <source>
        <dbReference type="PROSITE" id="PS50004"/>
    </source>
</evidence>
<feature type="region of interest" description="Disordered" evidence="1">
    <location>
        <begin position="176"/>
        <end position="1033"/>
    </location>
</feature>
<keyword evidence="3" id="KW-1185">Reference proteome</keyword>